<dbReference type="Proteomes" id="UP000186594">
    <property type="component" value="Unassembled WGS sequence"/>
</dbReference>
<dbReference type="PANTHER" id="PTHR19346">
    <property type="entry name" value="SUGAR PHOSPHATE TRANSPORTER DOMAIN-CONTAINING PROTEIN"/>
    <property type="match status" value="1"/>
</dbReference>
<keyword evidence="1" id="KW-1133">Transmembrane helix</keyword>
<dbReference type="GO" id="GO:0016020">
    <property type="term" value="C:membrane"/>
    <property type="evidence" value="ECO:0007669"/>
    <property type="project" value="InterPro"/>
</dbReference>
<protein>
    <submittedName>
        <fullName evidence="3">Putative vacuolar membrane protein</fullName>
    </submittedName>
</protein>
<dbReference type="SUPFAM" id="SSF103481">
    <property type="entry name" value="Multidrug resistance efflux transporter EmrE"/>
    <property type="match status" value="2"/>
</dbReference>
<accession>A0A1U7LS77</accession>
<dbReference type="OMA" id="AVYIQHQ"/>
<reference evidence="3 4" key="1">
    <citation type="submission" date="2016-04" db="EMBL/GenBank/DDBJ databases">
        <title>Evolutionary innovation and constraint leading to complex multicellularity in the Ascomycota.</title>
        <authorList>
            <person name="Cisse O."/>
            <person name="Nguyen A."/>
            <person name="Hewitt D.A."/>
            <person name="Jedd G."/>
            <person name="Stajich J.E."/>
        </authorList>
    </citation>
    <scope>NUCLEOTIDE SEQUENCE [LARGE SCALE GENOMIC DNA]</scope>
    <source>
        <strain evidence="3 4">DAH-3</strain>
    </source>
</reference>
<dbReference type="Gene3D" id="1.10.3730.20">
    <property type="match status" value="1"/>
</dbReference>
<sequence>MVNRSSHSDMPFDVDIVHHGRFNYSEINDAGAGKKIKQPGVADQKWTMASIALVFALIAIVAQTETAVYIQGPLGYSKPYFMLYLTHSSAMLLAPLQFFAIKLTRRQLTFKAYLRSHIQNILSTARIITASATKRNQSDLQVVQHMIWVVALCTCCLTLAACTWYIAVSMTTASDVTAIYNSSTFSAYAFSVLLLNERVRRDKIFAVVMSIIGVLIISYGGPKAPNDEGDSHRQLVGNFIIAGGSIVYGLYEVLYKKLACPNDVSPRRSCLFANVFTSGIGVFTIFFLWIPLPVLHVLGWEKFERPPREAVVWLLLTMLSNLIFSGSFLAMISLTSPVFSSVASMLSIFLVAITDMILTGKPLTGTTLFGSSFILAAFGVLGWATWKEMEEETLSEQSLSDLDEDEINSLT</sequence>
<dbReference type="OrthoDB" id="10062838at2759"/>
<dbReference type="STRING" id="1198029.A0A1U7LS77"/>
<feature type="transmembrane region" description="Helical" evidence="1">
    <location>
        <begin position="271"/>
        <end position="290"/>
    </location>
</feature>
<comment type="caution">
    <text evidence="3">The sequence shown here is derived from an EMBL/GenBank/DDBJ whole genome shotgun (WGS) entry which is preliminary data.</text>
</comment>
<evidence type="ECO:0000313" key="3">
    <source>
        <dbReference type="EMBL" id="OLL25371.1"/>
    </source>
</evidence>
<dbReference type="InterPro" id="IPR037185">
    <property type="entry name" value="EmrE-like"/>
</dbReference>
<feature type="transmembrane region" description="Helical" evidence="1">
    <location>
        <begin position="204"/>
        <end position="222"/>
    </location>
</feature>
<dbReference type="InterPro" id="IPR026505">
    <property type="entry name" value="Solute_c_fam_35_mem_F3/F4"/>
</dbReference>
<feature type="domain" description="EamA" evidence="2">
    <location>
        <begin position="134"/>
        <end position="218"/>
    </location>
</feature>
<dbReference type="AlphaFoldDB" id="A0A1U7LS77"/>
<keyword evidence="1" id="KW-0812">Transmembrane</keyword>
<feature type="transmembrane region" description="Helical" evidence="1">
    <location>
        <begin position="364"/>
        <end position="386"/>
    </location>
</feature>
<keyword evidence="1" id="KW-0472">Membrane</keyword>
<name>A0A1U7LS77_NEOID</name>
<evidence type="ECO:0000313" key="4">
    <source>
        <dbReference type="Proteomes" id="UP000186594"/>
    </source>
</evidence>
<dbReference type="Pfam" id="PF00892">
    <property type="entry name" value="EamA"/>
    <property type="match status" value="1"/>
</dbReference>
<keyword evidence="4" id="KW-1185">Reference proteome</keyword>
<feature type="transmembrane region" description="Helical" evidence="1">
    <location>
        <begin position="310"/>
        <end position="331"/>
    </location>
</feature>
<proteinExistence type="predicted"/>
<feature type="transmembrane region" description="Helical" evidence="1">
    <location>
        <begin position="46"/>
        <end position="69"/>
    </location>
</feature>
<evidence type="ECO:0000259" key="2">
    <source>
        <dbReference type="Pfam" id="PF00892"/>
    </source>
</evidence>
<dbReference type="EMBL" id="LXFE01000420">
    <property type="protein sequence ID" value="OLL25371.1"/>
    <property type="molecule type" value="Genomic_DNA"/>
</dbReference>
<organism evidence="3 4">
    <name type="scientific">Neolecta irregularis (strain DAH-3)</name>
    <dbReference type="NCBI Taxonomy" id="1198029"/>
    <lineage>
        <taxon>Eukaryota</taxon>
        <taxon>Fungi</taxon>
        <taxon>Dikarya</taxon>
        <taxon>Ascomycota</taxon>
        <taxon>Taphrinomycotina</taxon>
        <taxon>Neolectales</taxon>
        <taxon>Neolectaceae</taxon>
        <taxon>Neolecta</taxon>
    </lineage>
</organism>
<gene>
    <name evidence="3" type="ORF">NEOLI_002823</name>
</gene>
<feature type="transmembrane region" description="Helical" evidence="1">
    <location>
        <begin position="178"/>
        <end position="195"/>
    </location>
</feature>
<feature type="transmembrane region" description="Helical" evidence="1">
    <location>
        <begin position="145"/>
        <end position="166"/>
    </location>
</feature>
<feature type="transmembrane region" description="Helical" evidence="1">
    <location>
        <begin position="338"/>
        <end position="358"/>
    </location>
</feature>
<feature type="transmembrane region" description="Helical" evidence="1">
    <location>
        <begin position="81"/>
        <end position="101"/>
    </location>
</feature>
<evidence type="ECO:0000256" key="1">
    <source>
        <dbReference type="SAM" id="Phobius"/>
    </source>
</evidence>
<dbReference type="PANTHER" id="PTHR19346:SF4">
    <property type="entry name" value="SUGAR PHOSPHATE TRANSPORTER DOMAIN-CONTAINING PROTEIN"/>
    <property type="match status" value="1"/>
</dbReference>
<feature type="transmembrane region" description="Helical" evidence="1">
    <location>
        <begin position="234"/>
        <end position="251"/>
    </location>
</feature>
<dbReference type="InterPro" id="IPR000620">
    <property type="entry name" value="EamA_dom"/>
</dbReference>